<dbReference type="KEGG" id="tpla:ElP_60720"/>
<proteinExistence type="predicted"/>
<dbReference type="RefSeq" id="WP_145276378.1">
    <property type="nucleotide sequence ID" value="NZ_CP036426.1"/>
</dbReference>
<name>A0A518HB89_9BACT</name>
<keyword evidence="2" id="KW-1185">Reference proteome</keyword>
<evidence type="ECO:0000313" key="1">
    <source>
        <dbReference type="EMBL" id="QDV38123.1"/>
    </source>
</evidence>
<dbReference type="EMBL" id="CP036426">
    <property type="protein sequence ID" value="QDV38123.1"/>
    <property type="molecule type" value="Genomic_DNA"/>
</dbReference>
<dbReference type="OrthoDB" id="277831at2"/>
<evidence type="ECO:0000313" key="2">
    <source>
        <dbReference type="Proteomes" id="UP000317835"/>
    </source>
</evidence>
<organism evidence="1 2">
    <name type="scientific">Tautonia plasticadhaerens</name>
    <dbReference type="NCBI Taxonomy" id="2527974"/>
    <lineage>
        <taxon>Bacteria</taxon>
        <taxon>Pseudomonadati</taxon>
        <taxon>Planctomycetota</taxon>
        <taxon>Planctomycetia</taxon>
        <taxon>Isosphaerales</taxon>
        <taxon>Isosphaeraceae</taxon>
        <taxon>Tautonia</taxon>
    </lineage>
</organism>
<dbReference type="AlphaFoldDB" id="A0A518HB89"/>
<gene>
    <name evidence="1" type="ORF">ElP_60720</name>
</gene>
<evidence type="ECO:0008006" key="3">
    <source>
        <dbReference type="Google" id="ProtNLM"/>
    </source>
</evidence>
<reference evidence="1 2" key="1">
    <citation type="submission" date="2019-02" db="EMBL/GenBank/DDBJ databases">
        <title>Deep-cultivation of Planctomycetes and their phenomic and genomic characterization uncovers novel biology.</title>
        <authorList>
            <person name="Wiegand S."/>
            <person name="Jogler M."/>
            <person name="Boedeker C."/>
            <person name="Pinto D."/>
            <person name="Vollmers J."/>
            <person name="Rivas-Marin E."/>
            <person name="Kohn T."/>
            <person name="Peeters S.H."/>
            <person name="Heuer A."/>
            <person name="Rast P."/>
            <person name="Oberbeckmann S."/>
            <person name="Bunk B."/>
            <person name="Jeske O."/>
            <person name="Meyerdierks A."/>
            <person name="Storesund J.E."/>
            <person name="Kallscheuer N."/>
            <person name="Luecker S."/>
            <person name="Lage O.M."/>
            <person name="Pohl T."/>
            <person name="Merkel B.J."/>
            <person name="Hornburger P."/>
            <person name="Mueller R.-W."/>
            <person name="Bruemmer F."/>
            <person name="Labrenz M."/>
            <person name="Spormann A.M."/>
            <person name="Op den Camp H."/>
            <person name="Overmann J."/>
            <person name="Amann R."/>
            <person name="Jetten M.S.M."/>
            <person name="Mascher T."/>
            <person name="Medema M.H."/>
            <person name="Devos D.P."/>
            <person name="Kaster A.-K."/>
            <person name="Ovreas L."/>
            <person name="Rohde M."/>
            <person name="Galperin M.Y."/>
            <person name="Jogler C."/>
        </authorList>
    </citation>
    <scope>NUCLEOTIDE SEQUENCE [LARGE SCALE GENOMIC DNA]</scope>
    <source>
        <strain evidence="1 2">ElP</strain>
    </source>
</reference>
<accession>A0A518HB89</accession>
<protein>
    <recommendedName>
        <fullName evidence="3">Flagellin N-methylase</fullName>
    </recommendedName>
</protein>
<sequence length="188" mass="20242">MTGGIDGVDPVSAIDPERVRGPLRTLYRELDARVAEHGPTCVVSGRCCRFEEYGHTLFLSAAEAALLVADAPPPARTPDDGATCPWQDRLGRCTARDARPLGCRVYFCDPNYEGEAGPITEEFLGRLRRLVESLGLPWGYARMHRHVRAAIEAGLLTAGPGDDPCRGAVERVAAVSGRESLDISPSGQ</sequence>
<dbReference type="Proteomes" id="UP000317835">
    <property type="component" value="Chromosome"/>
</dbReference>